<dbReference type="Proteomes" id="UP000683000">
    <property type="component" value="Unassembled WGS sequence"/>
</dbReference>
<proteinExistence type="predicted"/>
<dbReference type="AlphaFoldDB" id="A0A8I3AB35"/>
<protein>
    <submittedName>
        <fullName evidence="2">Uncharacterized protein</fullName>
    </submittedName>
</protein>
<feature type="transmembrane region" description="Helical" evidence="1">
    <location>
        <begin position="88"/>
        <end position="107"/>
    </location>
</feature>
<evidence type="ECO:0000313" key="3">
    <source>
        <dbReference type="Proteomes" id="UP000683000"/>
    </source>
</evidence>
<organism evidence="2 3">
    <name type="scientific">Boletus reticuloceps</name>
    <dbReference type="NCBI Taxonomy" id="495285"/>
    <lineage>
        <taxon>Eukaryota</taxon>
        <taxon>Fungi</taxon>
        <taxon>Dikarya</taxon>
        <taxon>Basidiomycota</taxon>
        <taxon>Agaricomycotina</taxon>
        <taxon>Agaricomycetes</taxon>
        <taxon>Agaricomycetidae</taxon>
        <taxon>Boletales</taxon>
        <taxon>Boletineae</taxon>
        <taxon>Boletaceae</taxon>
        <taxon>Boletoideae</taxon>
        <taxon>Boletus</taxon>
    </lineage>
</organism>
<accession>A0A8I3AB35</accession>
<feature type="transmembrane region" description="Helical" evidence="1">
    <location>
        <begin position="41"/>
        <end position="63"/>
    </location>
</feature>
<evidence type="ECO:0000313" key="2">
    <source>
        <dbReference type="EMBL" id="KAG6376010.1"/>
    </source>
</evidence>
<keyword evidence="3" id="KW-1185">Reference proteome</keyword>
<reference evidence="2" key="1">
    <citation type="submission" date="2021-03" db="EMBL/GenBank/DDBJ databases">
        <title>Evolutionary innovations through gain and loss of genes in the ectomycorrhizal Boletales.</title>
        <authorList>
            <person name="Wu G."/>
            <person name="Miyauchi S."/>
            <person name="Morin E."/>
            <person name="Yang Z.-L."/>
            <person name="Xu J."/>
            <person name="Martin F.M."/>
        </authorList>
    </citation>
    <scope>NUCLEOTIDE SEQUENCE</scope>
    <source>
        <strain evidence="2">BR01</strain>
    </source>
</reference>
<keyword evidence="1" id="KW-1133">Transmembrane helix</keyword>
<dbReference type="EMBL" id="JAGFBS010000013">
    <property type="protein sequence ID" value="KAG6376010.1"/>
    <property type="molecule type" value="Genomic_DNA"/>
</dbReference>
<comment type="caution">
    <text evidence="2">The sequence shown here is derived from an EMBL/GenBank/DDBJ whole genome shotgun (WGS) entry which is preliminary data.</text>
</comment>
<keyword evidence="1" id="KW-0472">Membrane</keyword>
<sequence>MADQLLQGVAQAMSTFQAKDTLSKDVYTWLPEAYNPLNKSLHALAVVISLVFSGMLPMCFPLSDFSTEGVTSMPQLTNLPWESCDKRGITVVALFITMVTTFIIVIMDSESPFHKCKDMSCKKTFVSKHSECPATIYASFSQLTDDQPTPVSKGINVMNILLRFHLARLLTTKISKGSQLYQDVIPISDNANGRP</sequence>
<name>A0A8I3AB35_9AGAM</name>
<keyword evidence="1" id="KW-0812">Transmembrane</keyword>
<dbReference type="OrthoDB" id="2691215at2759"/>
<evidence type="ECO:0000256" key="1">
    <source>
        <dbReference type="SAM" id="Phobius"/>
    </source>
</evidence>
<gene>
    <name evidence="2" type="ORF">JVT61DRAFT_2895</name>
</gene>